<dbReference type="EMBL" id="FQXR01000005">
    <property type="protein sequence ID" value="SHH84573.1"/>
    <property type="molecule type" value="Genomic_DNA"/>
</dbReference>
<dbReference type="AlphaFoldDB" id="A0A1M5WBJ2"/>
<dbReference type="STRING" id="1123281.SAMN02745180_01150"/>
<feature type="transmembrane region" description="Helical" evidence="1">
    <location>
        <begin position="502"/>
        <end position="521"/>
    </location>
</feature>
<dbReference type="Pfam" id="PF08757">
    <property type="entry name" value="CotH"/>
    <property type="match status" value="1"/>
</dbReference>
<evidence type="ECO:0000313" key="2">
    <source>
        <dbReference type="EMBL" id="SHH84573.1"/>
    </source>
</evidence>
<dbReference type="InterPro" id="IPR014867">
    <property type="entry name" value="Spore_coat_CotH_CotH2/3/7"/>
</dbReference>
<dbReference type="Proteomes" id="UP000184389">
    <property type="component" value="Unassembled WGS sequence"/>
</dbReference>
<feature type="transmembrane region" description="Helical" evidence="1">
    <location>
        <begin position="6"/>
        <end position="28"/>
    </location>
</feature>
<evidence type="ECO:0000313" key="3">
    <source>
        <dbReference type="Proteomes" id="UP000184389"/>
    </source>
</evidence>
<dbReference type="PANTHER" id="PTHR40050">
    <property type="entry name" value="INNER SPORE COAT PROTEIN H"/>
    <property type="match status" value="1"/>
</dbReference>
<keyword evidence="1" id="KW-1133">Transmembrane helix</keyword>
<dbReference type="PANTHER" id="PTHR40050:SF1">
    <property type="entry name" value="INNER SPORE COAT PROTEIN H"/>
    <property type="match status" value="1"/>
</dbReference>
<gene>
    <name evidence="2" type="ORF">SAMN02745180_01150</name>
</gene>
<name>A0A1M5WBJ2_9FIRM</name>
<proteinExistence type="predicted"/>
<evidence type="ECO:0000256" key="1">
    <source>
        <dbReference type="SAM" id="Phobius"/>
    </source>
</evidence>
<reference evidence="2 3" key="1">
    <citation type="submission" date="2016-11" db="EMBL/GenBank/DDBJ databases">
        <authorList>
            <person name="Jaros S."/>
            <person name="Januszkiewicz K."/>
            <person name="Wedrychowicz H."/>
        </authorList>
    </citation>
    <scope>NUCLEOTIDE SEQUENCE [LARGE SCALE GENOMIC DNA]</scope>
    <source>
        <strain evidence="2 3">DSM 13106</strain>
    </source>
</reference>
<sequence length="528" mass="60079">MIKEKYITPVAIISIMLCVFLILAYPIINPNTKKNTLEISQPEYIDKLFDKSQVNEIDITVNEKDWEGLLENAIEKEYIIGDININGEKFSSVGIRPKGNSSLKMVAGDNTTNRYSFKIDFHEYIKGQTYYGLEKLALNNCISDATYMKEYISYEMFSNMGIATPACSYAHIKINGEEWGLYLAIEVMEESFIERCFGSADGNLYKPESTKTGGNPGASSGTSLVYNGDDLSNYDGIFDNVVFSTTNRKDNEKVIEMIKNLNEGTNLERYLDVDEVLKYFAVNTFLVNLDSYAGNLKHNYYLYERNGMFQILPWDLNLSFAGYQVRDGQSAVNFPIDEPVSDTMENSPLISKLLEVEEYKKTYHEYLSMIVTDYIESGEYEETIDKVNKLINDYVKDDSTAFYTYEEYQNSISVLKQLGVDRGKSIEAQLKGQQPSTSYGTIETTVDLSVLGSMGRPRENISPGQKTFDNGAQNEDEFKLKENVPREEPKGEIKKDDTKKQMLIISFISILILLLALVFAYKFKSWLS</sequence>
<protein>
    <submittedName>
        <fullName evidence="2">CotH protein</fullName>
    </submittedName>
</protein>
<dbReference type="RefSeq" id="WP_072743848.1">
    <property type="nucleotide sequence ID" value="NZ_FQXR01000005.1"/>
</dbReference>
<keyword evidence="3" id="KW-1185">Reference proteome</keyword>
<accession>A0A1M5WBJ2</accession>
<keyword evidence="1" id="KW-0812">Transmembrane</keyword>
<organism evidence="2 3">
    <name type="scientific">Sporanaerobacter acetigenes DSM 13106</name>
    <dbReference type="NCBI Taxonomy" id="1123281"/>
    <lineage>
        <taxon>Bacteria</taxon>
        <taxon>Bacillati</taxon>
        <taxon>Bacillota</taxon>
        <taxon>Tissierellia</taxon>
        <taxon>Tissierellales</taxon>
        <taxon>Sporanaerobacteraceae</taxon>
        <taxon>Sporanaerobacter</taxon>
    </lineage>
</organism>
<keyword evidence="1" id="KW-0472">Membrane</keyword>
<dbReference type="OrthoDB" id="3235126at2"/>